<dbReference type="GO" id="GO:0046872">
    <property type="term" value="F:metal ion binding"/>
    <property type="evidence" value="ECO:0007669"/>
    <property type="project" value="UniProtKB-KW"/>
</dbReference>
<comment type="cofactor">
    <cofactor evidence="1">
        <name>[4Fe-4S] cluster</name>
        <dbReference type="ChEBI" id="CHEBI:49883"/>
    </cofactor>
</comment>
<evidence type="ECO:0000256" key="3">
    <source>
        <dbReference type="ARBA" id="ARBA00023004"/>
    </source>
</evidence>
<dbReference type="EMBL" id="BEXT01000001">
    <property type="protein sequence ID" value="GBC59555.1"/>
    <property type="molecule type" value="Genomic_DNA"/>
</dbReference>
<dbReference type="CDD" id="cd00056">
    <property type="entry name" value="ENDO3c"/>
    <property type="match status" value="1"/>
</dbReference>
<feature type="domain" description="HhH-GPD" evidence="5">
    <location>
        <begin position="40"/>
        <end position="203"/>
    </location>
</feature>
<comment type="caution">
    <text evidence="6">The sequence shown here is derived from an EMBL/GenBank/DDBJ whole genome shotgun (WGS) entry which is preliminary data.</text>
</comment>
<reference evidence="7" key="1">
    <citation type="submission" date="2017-11" db="EMBL/GenBank/DDBJ databases">
        <authorList>
            <person name="Watanabe M."/>
            <person name="Kojima H."/>
        </authorList>
    </citation>
    <scope>NUCLEOTIDE SEQUENCE [LARGE SCALE GENOMIC DNA]</scope>
    <source>
        <strain evidence="7">Tokyo 01</strain>
    </source>
</reference>
<dbReference type="SUPFAM" id="SSF48150">
    <property type="entry name" value="DNA-glycosylase"/>
    <property type="match status" value="1"/>
</dbReference>
<evidence type="ECO:0000259" key="5">
    <source>
        <dbReference type="SMART" id="SM00478"/>
    </source>
</evidence>
<dbReference type="Gene3D" id="1.10.1670.10">
    <property type="entry name" value="Helix-hairpin-Helix base-excision DNA repair enzymes (C-terminal)"/>
    <property type="match status" value="1"/>
</dbReference>
<dbReference type="Proteomes" id="UP000288096">
    <property type="component" value="Unassembled WGS sequence"/>
</dbReference>
<dbReference type="PIRSF" id="PIRSF001435">
    <property type="entry name" value="Nth"/>
    <property type="match status" value="1"/>
</dbReference>
<keyword evidence="2" id="KW-0479">Metal-binding</keyword>
<dbReference type="GO" id="GO:0006284">
    <property type="term" value="P:base-excision repair"/>
    <property type="evidence" value="ECO:0007669"/>
    <property type="project" value="InterPro"/>
</dbReference>
<dbReference type="GO" id="GO:0016787">
    <property type="term" value="F:hydrolase activity"/>
    <property type="evidence" value="ECO:0007669"/>
    <property type="project" value="UniProtKB-ARBA"/>
</dbReference>
<evidence type="ECO:0000256" key="2">
    <source>
        <dbReference type="ARBA" id="ARBA00022723"/>
    </source>
</evidence>
<dbReference type="GO" id="GO:0051539">
    <property type="term" value="F:4 iron, 4 sulfur cluster binding"/>
    <property type="evidence" value="ECO:0007669"/>
    <property type="project" value="InterPro"/>
</dbReference>
<dbReference type="SMART" id="SM00525">
    <property type="entry name" value="FES"/>
    <property type="match status" value="1"/>
</dbReference>
<gene>
    <name evidence="6" type="ORF">DENIS_0494</name>
</gene>
<dbReference type="OrthoDB" id="9800977at2"/>
<organism evidence="6 7">
    <name type="scientific">Desulfonema ishimotonii</name>
    <dbReference type="NCBI Taxonomy" id="45657"/>
    <lineage>
        <taxon>Bacteria</taxon>
        <taxon>Pseudomonadati</taxon>
        <taxon>Thermodesulfobacteriota</taxon>
        <taxon>Desulfobacteria</taxon>
        <taxon>Desulfobacterales</taxon>
        <taxon>Desulfococcaceae</taxon>
        <taxon>Desulfonema</taxon>
    </lineage>
</organism>
<dbReference type="PANTHER" id="PTHR47203">
    <property type="match status" value="1"/>
</dbReference>
<dbReference type="Pfam" id="PF00730">
    <property type="entry name" value="HhH-GPD"/>
    <property type="match status" value="1"/>
</dbReference>
<proteinExistence type="predicted"/>
<dbReference type="SMART" id="SM00478">
    <property type="entry name" value="ENDO3c"/>
    <property type="match status" value="1"/>
</dbReference>
<dbReference type="InterPro" id="IPR003265">
    <property type="entry name" value="HhH-GPD_domain"/>
</dbReference>
<keyword evidence="7" id="KW-1185">Reference proteome</keyword>
<dbReference type="PANTHER" id="PTHR47203:SF1">
    <property type="entry name" value="HYPOTHETICAL BASE EXCISION DNA REPAIR PROTEIN (EUROFUNG)"/>
    <property type="match status" value="1"/>
</dbReference>
<accession>A0A401FRH1</accession>
<evidence type="ECO:0000256" key="1">
    <source>
        <dbReference type="ARBA" id="ARBA00001966"/>
    </source>
</evidence>
<sequence length="228" mass="25748">MSDLAGKTERINDILEAFMGIPEEKCQGRDLLEQLIITILSQNTTDVNCFRAFETLAKRFRGEDGAVDWQGVADAPQADVADAIRVGGLGNQKSERIRNILQWVRREYGTYTIDPVCQMPPHDAIQRFTALKGIGVKTISIVLCFCCGTDIFPVDTHVNRICHRLGLVDEKASAEKTFWHMQDLVPPGNSFSLHLNMVRFGRRVCRARYPECGACPLTRECVWYAQNR</sequence>
<evidence type="ECO:0000256" key="4">
    <source>
        <dbReference type="ARBA" id="ARBA00023014"/>
    </source>
</evidence>
<protein>
    <recommendedName>
        <fullName evidence="5">HhH-GPD domain-containing protein</fullName>
    </recommendedName>
</protein>
<dbReference type="AlphaFoldDB" id="A0A401FRH1"/>
<reference evidence="7" key="2">
    <citation type="submission" date="2019-01" db="EMBL/GenBank/DDBJ databases">
        <title>Genome sequence of Desulfonema ishimotonii strain Tokyo 01.</title>
        <authorList>
            <person name="Fukui M."/>
        </authorList>
    </citation>
    <scope>NUCLEOTIDE SEQUENCE [LARGE SCALE GENOMIC DNA]</scope>
    <source>
        <strain evidence="7">Tokyo 01</strain>
    </source>
</reference>
<evidence type="ECO:0000313" key="7">
    <source>
        <dbReference type="Proteomes" id="UP000288096"/>
    </source>
</evidence>
<dbReference type="InterPro" id="IPR023170">
    <property type="entry name" value="HhH_base_excis_C"/>
</dbReference>
<dbReference type="RefSeq" id="WP_124327059.1">
    <property type="nucleotide sequence ID" value="NZ_BEXT01000001.1"/>
</dbReference>
<keyword evidence="4" id="KW-0411">Iron-sulfur</keyword>
<evidence type="ECO:0000313" key="6">
    <source>
        <dbReference type="EMBL" id="GBC59555.1"/>
    </source>
</evidence>
<dbReference type="InterPro" id="IPR011257">
    <property type="entry name" value="DNA_glycosylase"/>
</dbReference>
<dbReference type="GO" id="GO:0140097">
    <property type="term" value="F:catalytic activity, acting on DNA"/>
    <property type="evidence" value="ECO:0007669"/>
    <property type="project" value="UniProtKB-ARBA"/>
</dbReference>
<name>A0A401FRH1_9BACT</name>
<keyword evidence="3" id="KW-0408">Iron</keyword>
<dbReference type="Gene3D" id="1.10.340.30">
    <property type="entry name" value="Hypothetical protein, domain 2"/>
    <property type="match status" value="1"/>
</dbReference>
<dbReference type="InterPro" id="IPR003651">
    <property type="entry name" value="Endonuclease3_FeS-loop_motif"/>
</dbReference>